<dbReference type="EMBL" id="CAANCB010000014">
    <property type="protein sequence ID" value="VKB77857.1"/>
    <property type="molecule type" value="Genomic_DNA"/>
</dbReference>
<dbReference type="Proteomes" id="UP000358702">
    <property type="component" value="Unassembled WGS sequence"/>
</dbReference>
<sequence length="300" mass="35803">MIRKLIIFLLMLPLFVLWLELHVLVNNLLLNLESPLDFVISMSLAFCSLILSKIVLDILYALKDLYKKEALITIFPFIFIGRKKVNVRFSPYFSFHRKSLSPDDLRSRIIWSFILEIAIILVFILKIPFAIIMLTTIFFWTIMDINHLVFNKTEFLFNQNKWQKEDSFESDLTKTLKDKIQKSELSYSDLMSLQLYDAMNQSTFLTDSELFEDILKKIEDSHNTLLCTGLVELLLYEISISNNNNWQEKVDKIRIQLIRINQLDFFYYTSWLRQNFDFCMNREYHKMKSRKLLLSNKKIV</sequence>
<dbReference type="GeneID" id="45652382"/>
<proteinExistence type="predicted"/>
<dbReference type="RefSeq" id="WP_000619752.1">
    <property type="nucleotide sequence ID" value="NZ_AP026923.1"/>
</dbReference>
<dbReference type="AlphaFoldDB" id="A0A0D6J4Q7"/>
<evidence type="ECO:0000313" key="1">
    <source>
        <dbReference type="EMBL" id="VKB77857.1"/>
    </source>
</evidence>
<accession>A0A0D6J4Q7</accession>
<name>A0A0D6J4Q7_STREE</name>
<comment type="caution">
    <text evidence="1">The sequence shown here is derived from an EMBL/GenBank/DDBJ whole genome shotgun (WGS) entry which is preliminary data.</text>
</comment>
<organism evidence="1 2">
    <name type="scientific">Streptococcus pneumoniae</name>
    <dbReference type="NCBI Taxonomy" id="1313"/>
    <lineage>
        <taxon>Bacteria</taxon>
        <taxon>Bacillati</taxon>
        <taxon>Bacillota</taxon>
        <taxon>Bacilli</taxon>
        <taxon>Lactobacillales</taxon>
        <taxon>Streptococcaceae</taxon>
        <taxon>Streptococcus</taxon>
    </lineage>
</organism>
<reference evidence="1 2" key="1">
    <citation type="submission" date="2019-04" db="EMBL/GenBank/DDBJ databases">
        <authorList>
            <consortium name="Pathogen Informatics"/>
        </authorList>
    </citation>
    <scope>NUCLEOTIDE SEQUENCE [LARGE SCALE GENOMIC DNA]</scope>
    <source>
        <strain evidence="1 2">GPSC21</strain>
    </source>
</reference>
<evidence type="ECO:0000313" key="2">
    <source>
        <dbReference type="Proteomes" id="UP000358702"/>
    </source>
</evidence>
<gene>
    <name evidence="1" type="ORF">SAMEA3353631_02000</name>
</gene>
<protein>
    <submittedName>
        <fullName evidence="1">Uncharacterized protein</fullName>
    </submittedName>
</protein>